<evidence type="ECO:0000256" key="1">
    <source>
        <dbReference type="SAM" id="Phobius"/>
    </source>
</evidence>
<organism evidence="2 3">
    <name type="scientific">Clostridium chauvoei JF4335</name>
    <dbReference type="NCBI Taxonomy" id="1351755"/>
    <lineage>
        <taxon>Bacteria</taxon>
        <taxon>Bacillati</taxon>
        <taxon>Bacillota</taxon>
        <taxon>Clostridia</taxon>
        <taxon>Eubacteriales</taxon>
        <taxon>Clostridiaceae</taxon>
        <taxon>Clostridium</taxon>
    </lineage>
</organism>
<keyword evidence="2" id="KW-0966">Cell projection</keyword>
<proteinExistence type="predicted"/>
<protein>
    <submittedName>
        <fullName evidence="2">Putative Flagellar biogenesis protein</fullName>
    </submittedName>
</protein>
<accession>A0A1U6J5G3</accession>
<keyword evidence="1" id="KW-0812">Transmembrane</keyword>
<sequence length="130" mass="15293">MEFVFMCVKLVFSLVIVIGIMYLAFKISGDRINQINKNKYIKVLDRIQISKDSFIIILKVGNKGYIMSSSNGKTEKIQDLSEEEVLTIENEKLKVQNDLNKGYENIINKFKRTFNMFKNKYKLKEEDHEK</sequence>
<keyword evidence="1" id="KW-1133">Transmembrane helix</keyword>
<reference evidence="3" key="1">
    <citation type="submission" date="2017-03" db="EMBL/GenBank/DDBJ databases">
        <authorList>
            <person name="Falquet L."/>
            <person name="Falquet L."/>
        </authorList>
    </citation>
    <scope>NUCLEOTIDE SEQUENCE [LARGE SCALE GENOMIC DNA]</scope>
</reference>
<evidence type="ECO:0000313" key="3">
    <source>
        <dbReference type="Proteomes" id="UP000190476"/>
    </source>
</evidence>
<keyword evidence="1" id="KW-0472">Membrane</keyword>
<evidence type="ECO:0000313" key="2">
    <source>
        <dbReference type="EMBL" id="SLK15500.1"/>
    </source>
</evidence>
<dbReference type="Proteomes" id="UP000190476">
    <property type="component" value="Chromosome I"/>
</dbReference>
<dbReference type="STRING" id="1351755.CCH01_08870"/>
<gene>
    <name evidence="2" type="ORF">CCH01_08870</name>
</gene>
<dbReference type="EMBL" id="LT799839">
    <property type="protein sequence ID" value="SLK15500.1"/>
    <property type="molecule type" value="Genomic_DNA"/>
</dbReference>
<dbReference type="AlphaFoldDB" id="A0A1U6J5G3"/>
<keyword evidence="3" id="KW-1185">Reference proteome</keyword>
<dbReference type="RefSeq" id="WP_193433059.1">
    <property type="nucleotide sequence ID" value="NZ_CBML010000006.1"/>
</dbReference>
<keyword evidence="2" id="KW-0282">Flagellum</keyword>
<name>A0A1U6J5G3_9CLOT</name>
<keyword evidence="2" id="KW-0969">Cilium</keyword>
<dbReference type="GeneID" id="66301235"/>
<feature type="transmembrane region" description="Helical" evidence="1">
    <location>
        <begin position="6"/>
        <end position="25"/>
    </location>
</feature>